<feature type="compositionally biased region" description="Polar residues" evidence="1">
    <location>
        <begin position="364"/>
        <end position="376"/>
    </location>
</feature>
<feature type="region of interest" description="Disordered" evidence="1">
    <location>
        <begin position="363"/>
        <end position="383"/>
    </location>
</feature>
<name>A0ABU0YSE1_9PROT</name>
<keyword evidence="2" id="KW-1133">Transmembrane helix</keyword>
<evidence type="ECO:0000313" key="4">
    <source>
        <dbReference type="Proteomes" id="UP001230156"/>
    </source>
</evidence>
<gene>
    <name evidence="3" type="ORF">Q8A70_20700</name>
</gene>
<keyword evidence="4" id="KW-1185">Reference proteome</keyword>
<evidence type="ECO:0000313" key="3">
    <source>
        <dbReference type="EMBL" id="MDQ7250122.1"/>
    </source>
</evidence>
<feature type="transmembrane region" description="Helical" evidence="2">
    <location>
        <begin position="35"/>
        <end position="57"/>
    </location>
</feature>
<evidence type="ECO:0000256" key="1">
    <source>
        <dbReference type="SAM" id="MobiDB-lite"/>
    </source>
</evidence>
<organism evidence="3 4">
    <name type="scientific">Dongia sedimenti</name>
    <dbReference type="NCBI Taxonomy" id="3064282"/>
    <lineage>
        <taxon>Bacteria</taxon>
        <taxon>Pseudomonadati</taxon>
        <taxon>Pseudomonadota</taxon>
        <taxon>Alphaproteobacteria</taxon>
        <taxon>Rhodospirillales</taxon>
        <taxon>Dongiaceae</taxon>
        <taxon>Dongia</taxon>
    </lineage>
</organism>
<comment type="caution">
    <text evidence="3">The sequence shown here is derived from an EMBL/GenBank/DDBJ whole genome shotgun (WGS) entry which is preliminary data.</text>
</comment>
<evidence type="ECO:0000256" key="2">
    <source>
        <dbReference type="SAM" id="Phobius"/>
    </source>
</evidence>
<sequence length="422" mass="44751">MVSSTARWIWNRAFVPAVTKPLGWLGVFVVRLSRAGVALGAIVAMVVVVAVGVGYILNYAATAGGQNPLVKTLLASIGSAGLMAMALQWRDMLAGMLPKTWEYIFAPVDPSSHPTPPLEPIARASVQTAMVSVSVAMIALGLSLPTEQTEKPQQPAPVSLTLHVDPPSVLVTPPNIDVEPSISLAAPQILVQSPPPPKTPATVNGTVTLRYAKPSFLFTFANAGLRKRKCEVPEDGIEAFEPSNAYTLTDDQLKSLEALAAALKACGQPENGSAHSGPVVKVKVYGYASSAHFAECNSDQEESWQISEKLNARLAKQRRDTVIAQLSAFLGEGENAAVPKYIQVDPGAATELRRYSDRNGAELLTTSAGPDQPQTENTDKGDTELLNRIVTVEIADTGRCEFTGTAIMSRIGDASAPAEEGK</sequence>
<keyword evidence="2" id="KW-0812">Transmembrane</keyword>
<keyword evidence="2" id="KW-0472">Membrane</keyword>
<feature type="transmembrane region" description="Helical" evidence="2">
    <location>
        <begin position="69"/>
        <end position="89"/>
    </location>
</feature>
<dbReference type="EMBL" id="JAUYVI010000006">
    <property type="protein sequence ID" value="MDQ7250122.1"/>
    <property type="molecule type" value="Genomic_DNA"/>
</dbReference>
<dbReference type="Proteomes" id="UP001230156">
    <property type="component" value="Unassembled WGS sequence"/>
</dbReference>
<protein>
    <submittedName>
        <fullName evidence="3">Uncharacterized protein</fullName>
    </submittedName>
</protein>
<dbReference type="RefSeq" id="WP_379958962.1">
    <property type="nucleotide sequence ID" value="NZ_JAUYVI010000006.1"/>
</dbReference>
<reference evidence="4" key="1">
    <citation type="submission" date="2023-08" db="EMBL/GenBank/DDBJ databases">
        <title>Rhodospirillaceae gen. nov., a novel taxon isolated from the Yangtze River Yuezi River estuary sludge.</title>
        <authorList>
            <person name="Ruan L."/>
        </authorList>
    </citation>
    <scope>NUCLEOTIDE SEQUENCE [LARGE SCALE GENOMIC DNA]</scope>
    <source>
        <strain evidence="4">R-7</strain>
    </source>
</reference>
<accession>A0ABU0YSE1</accession>
<proteinExistence type="predicted"/>